<dbReference type="InterPro" id="IPR038709">
    <property type="entry name" value="RpoN_core-bd_sf"/>
</dbReference>
<dbReference type="InterPro" id="IPR007634">
    <property type="entry name" value="RNA_pol_sigma_54_DNA-bd"/>
</dbReference>
<dbReference type="PROSITE" id="PS50044">
    <property type="entry name" value="SIGMA54_3"/>
    <property type="match status" value="1"/>
</dbReference>
<keyword evidence="12" id="KW-1185">Reference proteome</keyword>
<reference evidence="11 12" key="1">
    <citation type="submission" date="2017-09" db="EMBL/GenBank/DDBJ databases">
        <title>Bacterial strain isolated from the female urinary microbiota.</title>
        <authorList>
            <person name="Thomas-White K."/>
            <person name="Kumar N."/>
            <person name="Forster S."/>
            <person name="Putonti C."/>
            <person name="Lawley T."/>
            <person name="Wolfe A.J."/>
        </authorList>
    </citation>
    <scope>NUCLEOTIDE SEQUENCE [LARGE SCALE GENOMIC DNA]</scope>
    <source>
        <strain evidence="11 12">UMB0852</strain>
    </source>
</reference>
<organism evidence="11 12">
    <name type="scientific">Dolosicoccus paucivorans</name>
    <dbReference type="NCBI Taxonomy" id="84521"/>
    <lineage>
        <taxon>Bacteria</taxon>
        <taxon>Bacillati</taxon>
        <taxon>Bacillota</taxon>
        <taxon>Bacilli</taxon>
        <taxon>Lactobacillales</taxon>
        <taxon>Aerococcaceae</taxon>
        <taxon>Dolosicoccus</taxon>
    </lineage>
</organism>
<comment type="similarity">
    <text evidence="1">Belongs to the sigma-54 factor family.</text>
</comment>
<dbReference type="Pfam" id="PF04552">
    <property type="entry name" value="Sigma54_DBD"/>
    <property type="match status" value="1"/>
</dbReference>
<name>A0A2N6SLD2_9LACT</name>
<evidence type="ECO:0000313" key="11">
    <source>
        <dbReference type="EMBL" id="PMC57897.1"/>
    </source>
</evidence>
<dbReference type="GO" id="GO:0003677">
    <property type="term" value="F:DNA binding"/>
    <property type="evidence" value="ECO:0007669"/>
    <property type="project" value="UniProtKB-KW"/>
</dbReference>
<dbReference type="PRINTS" id="PR00045">
    <property type="entry name" value="SIGMA54FCT"/>
</dbReference>
<protein>
    <submittedName>
        <fullName evidence="11">RNA polymerase sigma-54 factor</fullName>
    </submittedName>
</protein>
<dbReference type="PIRSF" id="PIRSF000774">
    <property type="entry name" value="RpoN"/>
    <property type="match status" value="1"/>
</dbReference>
<evidence type="ECO:0000259" key="9">
    <source>
        <dbReference type="Pfam" id="PF04552"/>
    </source>
</evidence>
<dbReference type="GO" id="GO:0006352">
    <property type="term" value="P:DNA-templated transcription initiation"/>
    <property type="evidence" value="ECO:0007669"/>
    <property type="project" value="InterPro"/>
</dbReference>
<dbReference type="GO" id="GO:0016987">
    <property type="term" value="F:sigma factor activity"/>
    <property type="evidence" value="ECO:0007669"/>
    <property type="project" value="UniProtKB-KW"/>
</dbReference>
<evidence type="ECO:0000256" key="4">
    <source>
        <dbReference type="ARBA" id="ARBA00022695"/>
    </source>
</evidence>
<evidence type="ECO:0000256" key="5">
    <source>
        <dbReference type="ARBA" id="ARBA00023015"/>
    </source>
</evidence>
<dbReference type="InterPro" id="IPR000394">
    <property type="entry name" value="RNA_pol_sigma_54"/>
</dbReference>
<evidence type="ECO:0000256" key="8">
    <source>
        <dbReference type="ARBA" id="ARBA00023163"/>
    </source>
</evidence>
<dbReference type="PANTHER" id="PTHR32248:SF4">
    <property type="entry name" value="RNA POLYMERASE SIGMA-54 FACTOR"/>
    <property type="match status" value="1"/>
</dbReference>
<accession>A0A2N6SLD2</accession>
<evidence type="ECO:0000256" key="7">
    <source>
        <dbReference type="ARBA" id="ARBA00023125"/>
    </source>
</evidence>
<dbReference type="AlphaFoldDB" id="A0A2N6SLD2"/>
<evidence type="ECO:0000313" key="12">
    <source>
        <dbReference type="Proteomes" id="UP000235682"/>
    </source>
</evidence>
<dbReference type="Pfam" id="PF00309">
    <property type="entry name" value="Sigma54_AID"/>
    <property type="match status" value="1"/>
</dbReference>
<dbReference type="Gene3D" id="1.10.10.1330">
    <property type="entry name" value="RNA polymerase sigma-54 factor, core-binding domain"/>
    <property type="match status" value="1"/>
</dbReference>
<dbReference type="NCBIfam" id="TIGR02395">
    <property type="entry name" value="rpoN_sigma"/>
    <property type="match status" value="1"/>
</dbReference>
<dbReference type="Gene3D" id="1.10.10.60">
    <property type="entry name" value="Homeodomain-like"/>
    <property type="match status" value="1"/>
</dbReference>
<comment type="caution">
    <text evidence="11">The sequence shown here is derived from an EMBL/GenBank/DDBJ whole genome shotgun (WGS) entry which is preliminary data.</text>
</comment>
<dbReference type="GO" id="GO:0000428">
    <property type="term" value="C:DNA-directed RNA polymerase complex"/>
    <property type="evidence" value="ECO:0007669"/>
    <property type="project" value="UniProtKB-KW"/>
</dbReference>
<keyword evidence="3" id="KW-0808">Transferase</keyword>
<dbReference type="PROSITE" id="PS00718">
    <property type="entry name" value="SIGMA54_2"/>
    <property type="match status" value="1"/>
</dbReference>
<dbReference type="Pfam" id="PF04963">
    <property type="entry name" value="Sigma54_CBD"/>
    <property type="match status" value="1"/>
</dbReference>
<gene>
    <name evidence="11" type="primary">rpoN</name>
    <name evidence="11" type="ORF">CJ205_07145</name>
</gene>
<feature type="domain" description="RNA polymerase sigma factor 54 DNA-binding" evidence="9">
    <location>
        <begin position="273"/>
        <end position="428"/>
    </location>
</feature>
<feature type="domain" description="RNA polymerase sigma factor 54 core-binding" evidence="10">
    <location>
        <begin position="81"/>
        <end position="257"/>
    </location>
</feature>
<dbReference type="InterPro" id="IPR007046">
    <property type="entry name" value="RNA_pol_sigma_54_core-bd"/>
</dbReference>
<evidence type="ECO:0000256" key="2">
    <source>
        <dbReference type="ARBA" id="ARBA00022478"/>
    </source>
</evidence>
<dbReference type="GO" id="GO:0001216">
    <property type="term" value="F:DNA-binding transcription activator activity"/>
    <property type="evidence" value="ECO:0007669"/>
    <property type="project" value="InterPro"/>
</dbReference>
<evidence type="ECO:0000259" key="10">
    <source>
        <dbReference type="Pfam" id="PF04963"/>
    </source>
</evidence>
<dbReference type="EMBL" id="PNHE01000036">
    <property type="protein sequence ID" value="PMC57897.1"/>
    <property type="molecule type" value="Genomic_DNA"/>
</dbReference>
<keyword evidence="2" id="KW-0240">DNA-directed RNA polymerase</keyword>
<sequence length="432" mass="50749">MKHQFSQHLNQSQQVTLTPELQQAVQLLQYNFIDLKDFLYQKATENPFLKVENMDYFFEHSSRLSDENSPATQWIEQIPSKKESSLRSYLYDQIVTTYRKTPIRDLMIQMIDEIDPNGYLISTNEQLEEWQQLEHYRFLDALTLIQQLDPPGVGARSLKECLLLQIERDDDAPPLAHEVVEQHFECLFREPNDQCDRWKEVTPQLITYIQSLTPRPGLAYGENTAEYLYPEIMIHSSKNQISYELNRTMMPRISFDQELFQSYQQQKDDELTAFLKTMKKEFDWLKTSLTAREETLTKLAEAMIYFQKDYLLNQSTVPVALTMKQAAQWMDVHESTVSRLVKNKYIDWNGQTVPLRHFFPTPIAKDSDTTKEMVQHALTELIDHESKDTPYSDQTLSELLKEKGLSVARRTVAKYRQELNIPSATQRKLKLP</sequence>
<keyword evidence="8" id="KW-0804">Transcription</keyword>
<dbReference type="GO" id="GO:0016779">
    <property type="term" value="F:nucleotidyltransferase activity"/>
    <property type="evidence" value="ECO:0007669"/>
    <property type="project" value="UniProtKB-KW"/>
</dbReference>
<evidence type="ECO:0000256" key="1">
    <source>
        <dbReference type="ARBA" id="ARBA00008798"/>
    </source>
</evidence>
<dbReference type="RefSeq" id="WP_102233367.1">
    <property type="nucleotide sequence ID" value="NZ_PNHE01000036.1"/>
</dbReference>
<evidence type="ECO:0000256" key="6">
    <source>
        <dbReference type="ARBA" id="ARBA00023082"/>
    </source>
</evidence>
<dbReference type="Proteomes" id="UP000235682">
    <property type="component" value="Unassembled WGS sequence"/>
</dbReference>
<keyword evidence="7" id="KW-0238">DNA-binding</keyword>
<evidence type="ECO:0000256" key="3">
    <source>
        <dbReference type="ARBA" id="ARBA00022679"/>
    </source>
</evidence>
<keyword evidence="4" id="KW-0548">Nucleotidyltransferase</keyword>
<keyword evidence="6" id="KW-0731">Sigma factor</keyword>
<dbReference type="PANTHER" id="PTHR32248">
    <property type="entry name" value="RNA POLYMERASE SIGMA-54 FACTOR"/>
    <property type="match status" value="1"/>
</dbReference>
<proteinExistence type="inferred from homology"/>
<keyword evidence="5" id="KW-0805">Transcription regulation</keyword>